<dbReference type="InterPro" id="IPR001537">
    <property type="entry name" value="SpoU_MeTrfase"/>
</dbReference>
<dbReference type="InterPro" id="IPR013123">
    <property type="entry name" value="SpoU_subst-bd"/>
</dbReference>
<sequence>MVQNAGPFPQAPESIMPKPTTPRGRPPVPSPARPSAARPSRPGPARAGKDVRREEPREEPGKLFRVAGLSAVSALFAHDAARVERLFFEERLKAKTGDFCKAMAAARKPYRMVEADELAKVAGTVLHGGVVALIAPRPVPAFDVEAAKRWAADGQPLLILDGVGNPHNLGAILRTAAFFGLRRVVVSDHPGQALPSESAYRVAEGGFEWVELYRAANLPTVLKRLRESYRVAGTALGRGRAVVTDPAVLARGERPAAVVLGNEEDGLPPATLAACEDILTLPGTGRIQSLNVAATAAILIHALAKPG</sequence>
<dbReference type="CDD" id="cd18095">
    <property type="entry name" value="SpoU-like_rRNA-MTase"/>
    <property type="match status" value="1"/>
</dbReference>
<proteinExistence type="predicted"/>
<dbReference type="SMART" id="SM00967">
    <property type="entry name" value="SpoU_sub_bind"/>
    <property type="match status" value="1"/>
</dbReference>
<reference evidence="5 6" key="1">
    <citation type="journal article" date="2011" name="PLoS Genet.">
        <title>Azospirillum genomes reveal transition of bacteria from aquatic to terrestrial environments.</title>
        <authorList>
            <person name="Wisniewski-Dye F."/>
            <person name="Borziak K."/>
            <person name="Khalsa-Moyers G."/>
            <person name="Alexandre G."/>
            <person name="Sukharnikov L.O."/>
            <person name="Wuichet K."/>
            <person name="Hurst G.B."/>
            <person name="McDonald W.H."/>
            <person name="Robertson J.S."/>
            <person name="Barbe V."/>
            <person name="Calteau A."/>
            <person name="Rouy Z."/>
            <person name="Mangenot S."/>
            <person name="Prigent-Combaret C."/>
            <person name="Normand P."/>
            <person name="Boyer M."/>
            <person name="Siguier P."/>
            <person name="Dessaux Y."/>
            <person name="Elmerich C."/>
            <person name="Condemine G."/>
            <person name="Krishnen G."/>
            <person name="Kennedy I."/>
            <person name="Paterson A.H."/>
            <person name="Gonzalez V."/>
            <person name="Mavingui P."/>
            <person name="Zhulin I.B."/>
        </authorList>
    </citation>
    <scope>NUCLEOTIDE SEQUENCE [LARGE SCALE GENOMIC DNA]</scope>
    <source>
        <strain evidence="5 6">Sp245</strain>
    </source>
</reference>
<evidence type="ECO:0000256" key="1">
    <source>
        <dbReference type="ARBA" id="ARBA00022603"/>
    </source>
</evidence>
<name>A0A9P1NMY8_9PROT</name>
<protein>
    <submittedName>
        <fullName evidence="5">23S rRNA (Guanosine-2'-O-)-methyltransferase (RlmB-like)</fullName>
        <ecNumber evidence="5">2.1.1.-</ecNumber>
    </submittedName>
</protein>
<dbReference type="PANTHER" id="PTHR46429">
    <property type="entry name" value="23S RRNA (GUANOSINE-2'-O-)-METHYLTRANSFERASE RLMB"/>
    <property type="match status" value="1"/>
</dbReference>
<evidence type="ECO:0000256" key="3">
    <source>
        <dbReference type="SAM" id="MobiDB-lite"/>
    </source>
</evidence>
<feature type="domain" description="RNA 2-O ribose methyltransferase substrate binding" evidence="4">
    <location>
        <begin position="65"/>
        <end position="140"/>
    </location>
</feature>
<dbReference type="GO" id="GO:0008173">
    <property type="term" value="F:RNA methyltransferase activity"/>
    <property type="evidence" value="ECO:0007669"/>
    <property type="project" value="InterPro"/>
</dbReference>
<organism evidence="5 6">
    <name type="scientific">Azospirillum baldaniorum</name>
    <dbReference type="NCBI Taxonomy" id="1064539"/>
    <lineage>
        <taxon>Bacteria</taxon>
        <taxon>Pseudomonadati</taxon>
        <taxon>Pseudomonadota</taxon>
        <taxon>Alphaproteobacteria</taxon>
        <taxon>Rhodospirillales</taxon>
        <taxon>Azospirillaceae</taxon>
        <taxon>Azospirillum</taxon>
    </lineage>
</organism>
<dbReference type="EMBL" id="HE577327">
    <property type="protein sequence ID" value="CCC99162.1"/>
    <property type="molecule type" value="Genomic_DNA"/>
</dbReference>
<evidence type="ECO:0000313" key="6">
    <source>
        <dbReference type="Proteomes" id="UP000007319"/>
    </source>
</evidence>
<keyword evidence="2 5" id="KW-0808">Transferase</keyword>
<dbReference type="Proteomes" id="UP000007319">
    <property type="component" value="Chromosome"/>
</dbReference>
<feature type="compositionally biased region" description="Low complexity" evidence="3">
    <location>
        <begin position="33"/>
        <end position="46"/>
    </location>
</feature>
<gene>
    <name evidence="5" type="ORF">AZOBR_180232</name>
</gene>
<dbReference type="EC" id="2.1.1.-" evidence="5"/>
<keyword evidence="6" id="KW-1185">Reference proteome</keyword>
<dbReference type="GO" id="GO:0006396">
    <property type="term" value="P:RNA processing"/>
    <property type="evidence" value="ECO:0007669"/>
    <property type="project" value="InterPro"/>
</dbReference>
<evidence type="ECO:0000259" key="4">
    <source>
        <dbReference type="SMART" id="SM00967"/>
    </source>
</evidence>
<dbReference type="SUPFAM" id="SSF75217">
    <property type="entry name" value="alpha/beta knot"/>
    <property type="match status" value="1"/>
</dbReference>
<evidence type="ECO:0000256" key="2">
    <source>
        <dbReference type="ARBA" id="ARBA00022679"/>
    </source>
</evidence>
<dbReference type="InterPro" id="IPR029028">
    <property type="entry name" value="Alpha/beta_knot_MTases"/>
</dbReference>
<feature type="region of interest" description="Disordered" evidence="3">
    <location>
        <begin position="1"/>
        <end position="60"/>
    </location>
</feature>
<dbReference type="Pfam" id="PF00588">
    <property type="entry name" value="SpoU_methylase"/>
    <property type="match status" value="1"/>
</dbReference>
<dbReference type="InterPro" id="IPR004441">
    <property type="entry name" value="rRNA_MeTrfase_TrmH"/>
</dbReference>
<dbReference type="InterPro" id="IPR029026">
    <property type="entry name" value="tRNA_m1G_MTases_N"/>
</dbReference>
<dbReference type="PANTHER" id="PTHR46429:SF2">
    <property type="entry name" value="TRNA_RRNA METHYLTRANSFERASE"/>
    <property type="match status" value="1"/>
</dbReference>
<dbReference type="GO" id="GO:0005829">
    <property type="term" value="C:cytosol"/>
    <property type="evidence" value="ECO:0007669"/>
    <property type="project" value="TreeGrafter"/>
</dbReference>
<dbReference type="GO" id="GO:0003723">
    <property type="term" value="F:RNA binding"/>
    <property type="evidence" value="ECO:0007669"/>
    <property type="project" value="InterPro"/>
</dbReference>
<evidence type="ECO:0000313" key="5">
    <source>
        <dbReference type="EMBL" id="CCC99162.1"/>
    </source>
</evidence>
<accession>A0A9P1NMY8</accession>
<dbReference type="InterPro" id="IPR029064">
    <property type="entry name" value="Ribosomal_eL30-like_sf"/>
</dbReference>
<feature type="compositionally biased region" description="Basic and acidic residues" evidence="3">
    <location>
        <begin position="47"/>
        <end position="60"/>
    </location>
</feature>
<dbReference type="SUPFAM" id="SSF55315">
    <property type="entry name" value="L30e-like"/>
    <property type="match status" value="1"/>
</dbReference>
<dbReference type="Gene3D" id="3.40.1280.10">
    <property type="match status" value="1"/>
</dbReference>
<dbReference type="KEGG" id="abs:AZOBR_180232"/>
<dbReference type="AlphaFoldDB" id="A0A9P1NMY8"/>
<dbReference type="Pfam" id="PF08032">
    <property type="entry name" value="SpoU_sub_bind"/>
    <property type="match status" value="1"/>
</dbReference>
<dbReference type="GO" id="GO:0032259">
    <property type="term" value="P:methylation"/>
    <property type="evidence" value="ECO:0007669"/>
    <property type="project" value="UniProtKB-KW"/>
</dbReference>
<keyword evidence="1 5" id="KW-0489">Methyltransferase</keyword>
<dbReference type="Gene3D" id="3.30.1330.30">
    <property type="match status" value="1"/>
</dbReference>